<name>A0A1M4WC76_9BACT</name>
<dbReference type="PANTHER" id="PTHR35089">
    <property type="entry name" value="CHAPERONE PROTEIN SKP"/>
    <property type="match status" value="1"/>
</dbReference>
<dbReference type="GO" id="GO:0005829">
    <property type="term" value="C:cytosol"/>
    <property type="evidence" value="ECO:0007669"/>
    <property type="project" value="TreeGrafter"/>
</dbReference>
<dbReference type="SUPFAM" id="SSF111384">
    <property type="entry name" value="OmpH-like"/>
    <property type="match status" value="1"/>
</dbReference>
<dbReference type="Pfam" id="PF03938">
    <property type="entry name" value="OmpH"/>
    <property type="match status" value="1"/>
</dbReference>
<dbReference type="STRING" id="1194090.SAMN05443144_103178"/>
<dbReference type="GO" id="GO:0051082">
    <property type="term" value="F:unfolded protein binding"/>
    <property type="evidence" value="ECO:0007669"/>
    <property type="project" value="InterPro"/>
</dbReference>
<evidence type="ECO:0000313" key="6">
    <source>
        <dbReference type="Proteomes" id="UP000184041"/>
    </source>
</evidence>
<dbReference type="InterPro" id="IPR005632">
    <property type="entry name" value="Chaperone_Skp"/>
</dbReference>
<dbReference type="GO" id="GO:0050821">
    <property type="term" value="P:protein stabilization"/>
    <property type="evidence" value="ECO:0007669"/>
    <property type="project" value="TreeGrafter"/>
</dbReference>
<dbReference type="EMBL" id="FQUS01000003">
    <property type="protein sequence ID" value="SHE78663.1"/>
    <property type="molecule type" value="Genomic_DNA"/>
</dbReference>
<reference evidence="5 6" key="1">
    <citation type="submission" date="2016-11" db="EMBL/GenBank/DDBJ databases">
        <authorList>
            <person name="Jaros S."/>
            <person name="Januszkiewicz K."/>
            <person name="Wedrychowicz H."/>
        </authorList>
    </citation>
    <scope>NUCLEOTIDE SEQUENCE [LARGE SCALE GENOMIC DNA]</scope>
    <source>
        <strain evidence="5 6">DSM 21986</strain>
    </source>
</reference>
<keyword evidence="3" id="KW-0175">Coiled coil</keyword>
<dbReference type="InterPro" id="IPR024930">
    <property type="entry name" value="Skp_dom_sf"/>
</dbReference>
<evidence type="ECO:0000256" key="3">
    <source>
        <dbReference type="SAM" id="Coils"/>
    </source>
</evidence>
<feature type="signal peptide" evidence="4">
    <location>
        <begin position="1"/>
        <end position="23"/>
    </location>
</feature>
<dbReference type="PANTHER" id="PTHR35089:SF1">
    <property type="entry name" value="CHAPERONE PROTEIN SKP"/>
    <property type="match status" value="1"/>
</dbReference>
<dbReference type="Proteomes" id="UP000184041">
    <property type="component" value="Unassembled WGS sequence"/>
</dbReference>
<comment type="similarity">
    <text evidence="1">Belongs to the Skp family.</text>
</comment>
<feature type="coiled-coil region" evidence="3">
    <location>
        <begin position="52"/>
        <end position="112"/>
    </location>
</feature>
<dbReference type="SMART" id="SM00935">
    <property type="entry name" value="OmpH"/>
    <property type="match status" value="1"/>
</dbReference>
<evidence type="ECO:0000256" key="2">
    <source>
        <dbReference type="ARBA" id="ARBA00022729"/>
    </source>
</evidence>
<keyword evidence="2 4" id="KW-0732">Signal</keyword>
<sequence>MVRPATPITLSLAAVLLSMLCGAAEAGAQQQKIGYVDTDYLLAQMSEYESIQQQLQSRSSQWNSELQRMDEEIEQLKEDYESKKVLYTDEQKEQAKQKIQSKVEQRQQYLEQKFGAEGEYFQLQKELLKPVQETIFEAINRVAARQSFDFVFDRAQNSGLLFGGEEFNLNEEVLQELGITLNESSN</sequence>
<evidence type="ECO:0000256" key="1">
    <source>
        <dbReference type="ARBA" id="ARBA00009091"/>
    </source>
</evidence>
<feature type="chain" id="PRO_5011957066" evidence="4">
    <location>
        <begin position="24"/>
        <end position="186"/>
    </location>
</feature>
<organism evidence="5 6">
    <name type="scientific">Fodinibius roseus</name>
    <dbReference type="NCBI Taxonomy" id="1194090"/>
    <lineage>
        <taxon>Bacteria</taxon>
        <taxon>Pseudomonadati</taxon>
        <taxon>Balneolota</taxon>
        <taxon>Balneolia</taxon>
        <taxon>Balneolales</taxon>
        <taxon>Balneolaceae</taxon>
        <taxon>Fodinibius</taxon>
    </lineage>
</organism>
<proteinExistence type="inferred from homology"/>
<keyword evidence="6" id="KW-1185">Reference proteome</keyword>
<accession>A0A1M4WC76</accession>
<evidence type="ECO:0000313" key="5">
    <source>
        <dbReference type="EMBL" id="SHE78663.1"/>
    </source>
</evidence>
<evidence type="ECO:0000256" key="4">
    <source>
        <dbReference type="SAM" id="SignalP"/>
    </source>
</evidence>
<dbReference type="AlphaFoldDB" id="A0A1M4WC76"/>
<protein>
    <submittedName>
        <fullName evidence="5">Periplasmic chaperone for outer membrane proteins Skp</fullName>
    </submittedName>
</protein>
<dbReference type="Gene3D" id="3.30.910.20">
    <property type="entry name" value="Skp domain"/>
    <property type="match status" value="1"/>
</dbReference>
<dbReference type="RefSeq" id="WP_073059731.1">
    <property type="nucleotide sequence ID" value="NZ_FQUS01000003.1"/>
</dbReference>
<gene>
    <name evidence="5" type="ORF">SAMN05443144_103178</name>
</gene>